<evidence type="ECO:0000256" key="2">
    <source>
        <dbReference type="ARBA" id="ARBA00022729"/>
    </source>
</evidence>
<dbReference type="SUPFAM" id="SSF52058">
    <property type="entry name" value="L domain-like"/>
    <property type="match status" value="1"/>
</dbReference>
<dbReference type="Gene3D" id="3.80.10.10">
    <property type="entry name" value="Ribonuclease Inhibitor"/>
    <property type="match status" value="1"/>
</dbReference>
<dbReference type="Gene3D" id="1.10.510.10">
    <property type="entry name" value="Transferase(Phosphotransferase) domain 1"/>
    <property type="match status" value="1"/>
</dbReference>
<dbReference type="InterPro" id="IPR011009">
    <property type="entry name" value="Kinase-like_dom_sf"/>
</dbReference>
<dbReference type="InterPro" id="IPR001611">
    <property type="entry name" value="Leu-rich_rpt"/>
</dbReference>
<keyword evidence="3" id="KW-0675">Receptor</keyword>
<name>A0AAV6J1W4_9ERIC</name>
<dbReference type="EMBL" id="JACTNZ010000009">
    <property type="protein sequence ID" value="KAG5533504.1"/>
    <property type="molecule type" value="Genomic_DNA"/>
</dbReference>
<dbReference type="GO" id="GO:0016020">
    <property type="term" value="C:membrane"/>
    <property type="evidence" value="ECO:0007669"/>
    <property type="project" value="UniProtKB-SubCell"/>
</dbReference>
<sequence length="196" mass="22303">MSPFFENLSFLRSLHLQDNRFQGKIPLELGRLFRLQHLNFSSNSLQGEIPTNLSKYLIYVDLTFNDLVGKIPTLFGSLSKLTRLYFYSNNLIGGVIPFEIGKLRNLQSVEYGVGGKISTQGDVYSYGIFLLEMLTGRRPTDEMFTDRQSLHEFCKSALPERVMGIADLHMLFEEPNEAKSDVDQNEKIRLAKVGNA</sequence>
<reference evidence="4" key="1">
    <citation type="submission" date="2020-08" db="EMBL/GenBank/DDBJ databases">
        <title>Plant Genome Project.</title>
        <authorList>
            <person name="Zhang R.-G."/>
        </authorList>
    </citation>
    <scope>NUCLEOTIDE SEQUENCE</scope>
    <source>
        <strain evidence="4">WSP0</strain>
        <tissue evidence="4">Leaf</tissue>
    </source>
</reference>
<dbReference type="Proteomes" id="UP000823749">
    <property type="component" value="Chromosome 9"/>
</dbReference>
<dbReference type="AlphaFoldDB" id="A0AAV6J1W4"/>
<dbReference type="InterPro" id="IPR051716">
    <property type="entry name" value="Plant_RL_S/T_kinase"/>
</dbReference>
<evidence type="ECO:0000313" key="5">
    <source>
        <dbReference type="Proteomes" id="UP000823749"/>
    </source>
</evidence>
<accession>A0AAV6J1W4</accession>
<evidence type="ECO:0000256" key="3">
    <source>
        <dbReference type="ARBA" id="ARBA00023170"/>
    </source>
</evidence>
<keyword evidence="5" id="KW-1185">Reference proteome</keyword>
<dbReference type="PANTHER" id="PTHR48053">
    <property type="entry name" value="LEUCINE RICH REPEAT FAMILY PROTEIN, EXPRESSED"/>
    <property type="match status" value="1"/>
</dbReference>
<evidence type="ECO:0000256" key="1">
    <source>
        <dbReference type="ARBA" id="ARBA00004479"/>
    </source>
</evidence>
<dbReference type="PANTHER" id="PTHR48053:SF164">
    <property type="entry name" value="LEUCINE-RICH REPEAT-CONTAINING N-TERMINAL PLANT-TYPE DOMAIN-CONTAINING PROTEIN"/>
    <property type="match status" value="1"/>
</dbReference>
<comment type="caution">
    <text evidence="4">The sequence shown here is derived from an EMBL/GenBank/DDBJ whole genome shotgun (WGS) entry which is preliminary data.</text>
</comment>
<proteinExistence type="predicted"/>
<dbReference type="InterPro" id="IPR032675">
    <property type="entry name" value="LRR_dom_sf"/>
</dbReference>
<protein>
    <submittedName>
        <fullName evidence="4">Uncharacterized protein</fullName>
    </submittedName>
</protein>
<gene>
    <name evidence="4" type="ORF">RHGRI_027623</name>
</gene>
<organism evidence="4 5">
    <name type="scientific">Rhododendron griersonianum</name>
    <dbReference type="NCBI Taxonomy" id="479676"/>
    <lineage>
        <taxon>Eukaryota</taxon>
        <taxon>Viridiplantae</taxon>
        <taxon>Streptophyta</taxon>
        <taxon>Embryophyta</taxon>
        <taxon>Tracheophyta</taxon>
        <taxon>Spermatophyta</taxon>
        <taxon>Magnoliopsida</taxon>
        <taxon>eudicotyledons</taxon>
        <taxon>Gunneridae</taxon>
        <taxon>Pentapetalae</taxon>
        <taxon>asterids</taxon>
        <taxon>Ericales</taxon>
        <taxon>Ericaceae</taxon>
        <taxon>Ericoideae</taxon>
        <taxon>Rhodoreae</taxon>
        <taxon>Rhododendron</taxon>
    </lineage>
</organism>
<keyword evidence="2" id="KW-0732">Signal</keyword>
<dbReference type="Pfam" id="PF00560">
    <property type="entry name" value="LRR_1"/>
    <property type="match status" value="4"/>
</dbReference>
<dbReference type="SUPFAM" id="SSF56112">
    <property type="entry name" value="Protein kinase-like (PK-like)"/>
    <property type="match status" value="1"/>
</dbReference>
<evidence type="ECO:0000313" key="4">
    <source>
        <dbReference type="EMBL" id="KAG5533504.1"/>
    </source>
</evidence>
<comment type="subcellular location">
    <subcellularLocation>
        <location evidence="1">Membrane</location>
        <topology evidence="1">Single-pass type I membrane protein</topology>
    </subcellularLocation>
</comment>